<sequence>MVSTDEPPTASSPRKRYTDSFDPAVGPVETIVDLVAEATGQSVFELPPIYDVTDPDALNALFSSPLEDGSNSQPQQFEFTFEGFRVHVTGDGQVTVVRPKHPAKITDPLE</sequence>
<evidence type="ECO:0000259" key="2">
    <source>
        <dbReference type="Pfam" id="PF18545"/>
    </source>
</evidence>
<feature type="domain" description="Halobacterial output" evidence="2">
    <location>
        <begin position="27"/>
        <end position="97"/>
    </location>
</feature>
<evidence type="ECO:0000256" key="1">
    <source>
        <dbReference type="SAM" id="MobiDB-lite"/>
    </source>
</evidence>
<organism evidence="3 4">
    <name type="scientific">Natronosalvus hydrolyticus</name>
    <dbReference type="NCBI Taxonomy" id="2979988"/>
    <lineage>
        <taxon>Archaea</taxon>
        <taxon>Methanobacteriati</taxon>
        <taxon>Methanobacteriota</taxon>
        <taxon>Stenosarchaea group</taxon>
        <taxon>Halobacteria</taxon>
        <taxon>Halobacteriales</taxon>
        <taxon>Natrialbaceae</taxon>
        <taxon>Natronosalvus</taxon>
    </lineage>
</organism>
<evidence type="ECO:0000313" key="4">
    <source>
        <dbReference type="Proteomes" id="UP001321047"/>
    </source>
</evidence>
<keyword evidence="4" id="KW-1185">Reference proteome</keyword>
<reference evidence="3 4" key="1">
    <citation type="submission" date="2022-09" db="EMBL/GenBank/DDBJ databases">
        <title>Enrichment on poylsaccharides allowed isolation of novel metabolic and taxonomic groups of Haloarchaea.</title>
        <authorList>
            <person name="Sorokin D.Y."/>
            <person name="Elcheninov A.G."/>
            <person name="Khizhniak T.V."/>
            <person name="Kolganova T.V."/>
            <person name="Kublanov I.V."/>
        </authorList>
    </citation>
    <scope>NUCLEOTIDE SEQUENCE [LARGE SCALE GENOMIC DNA]</scope>
    <source>
        <strain evidence="3 4">AArc-curdl1</strain>
    </source>
</reference>
<protein>
    <recommendedName>
        <fullName evidence="2">Halobacterial output domain-containing protein</fullName>
    </recommendedName>
</protein>
<dbReference type="RefSeq" id="WP_342806335.1">
    <property type="nucleotide sequence ID" value="NZ_JAOPJZ010000002.1"/>
</dbReference>
<name>A0AAP2Z6B1_9EURY</name>
<proteinExistence type="predicted"/>
<dbReference type="Proteomes" id="UP001321047">
    <property type="component" value="Unassembled WGS sequence"/>
</dbReference>
<feature type="region of interest" description="Disordered" evidence="1">
    <location>
        <begin position="1"/>
        <end position="22"/>
    </location>
</feature>
<comment type="caution">
    <text evidence="3">The sequence shown here is derived from an EMBL/GenBank/DDBJ whole genome shotgun (WGS) entry which is preliminary data.</text>
</comment>
<evidence type="ECO:0000313" key="3">
    <source>
        <dbReference type="EMBL" id="MCU4750993.1"/>
    </source>
</evidence>
<dbReference type="InterPro" id="IPR040624">
    <property type="entry name" value="HalOD1"/>
</dbReference>
<gene>
    <name evidence="3" type="ORF">OB919_03190</name>
</gene>
<dbReference type="AlphaFoldDB" id="A0AAP2Z6B1"/>
<dbReference type="Pfam" id="PF18545">
    <property type="entry name" value="HalOD1"/>
    <property type="match status" value="1"/>
</dbReference>
<accession>A0AAP2Z6B1</accession>
<dbReference type="EMBL" id="JAOPJZ010000002">
    <property type="protein sequence ID" value="MCU4750993.1"/>
    <property type="molecule type" value="Genomic_DNA"/>
</dbReference>